<dbReference type="Gene3D" id="3.40.50.720">
    <property type="entry name" value="NAD(P)-binding Rossmann-like Domain"/>
    <property type="match status" value="1"/>
</dbReference>
<organism evidence="3 4">
    <name type="scientific">Ruegeria profundi</name>
    <dbReference type="NCBI Taxonomy" id="1685378"/>
    <lineage>
        <taxon>Bacteria</taxon>
        <taxon>Pseudomonadati</taxon>
        <taxon>Pseudomonadota</taxon>
        <taxon>Alphaproteobacteria</taxon>
        <taxon>Rhodobacterales</taxon>
        <taxon>Roseobacteraceae</taxon>
        <taxon>Ruegeria</taxon>
    </lineage>
</organism>
<dbReference type="GO" id="GO:0016491">
    <property type="term" value="F:oxidoreductase activity"/>
    <property type="evidence" value="ECO:0007669"/>
    <property type="project" value="UniProtKB-KW"/>
</dbReference>
<comment type="caution">
    <text evidence="3">The sequence shown here is derived from an EMBL/GenBank/DDBJ whole genome shotgun (WGS) entry which is preliminary data.</text>
</comment>
<gene>
    <name evidence="3" type="ORF">AVO44_20170</name>
</gene>
<evidence type="ECO:0000256" key="2">
    <source>
        <dbReference type="ARBA" id="ARBA00023002"/>
    </source>
</evidence>
<evidence type="ECO:0008006" key="5">
    <source>
        <dbReference type="Google" id="ProtNLM"/>
    </source>
</evidence>
<dbReference type="Pfam" id="PF13561">
    <property type="entry name" value="adh_short_C2"/>
    <property type="match status" value="1"/>
</dbReference>
<dbReference type="RefSeq" id="WP_068341199.1">
    <property type="nucleotide sequence ID" value="NZ_LQBP01000019.1"/>
</dbReference>
<accession>A0A0X3TJA8</accession>
<evidence type="ECO:0000313" key="3">
    <source>
        <dbReference type="EMBL" id="KUJ73290.1"/>
    </source>
</evidence>
<dbReference type="STRING" id="1685378.AVO44_20170"/>
<comment type="similarity">
    <text evidence="1">Belongs to the short-chain dehydrogenases/reductases (SDR) family.</text>
</comment>
<sequence>MSEVSGNPNTASERRVVLIADAQTHMMPDLAVEMARRAHDLVIGPPVEGLEARLKELGAEVEVAAGAENINEAGAAQALVDAAKARFGKFDSVAIRTGSHVVNTVLTANIENADQVYQGNFLSVMYALQAVLPPLVAQGSGQVLINTSVSGVRPQPTVATYSAMRAAANSLIRSAALTVAGTGVVVNGFGTAALDYPAFVKMFEEANDNDPRALDKAAAELPVGRLGTTQECAYLAASLVDGKCNFSTGQFFALDGGWSFV</sequence>
<dbReference type="PANTHER" id="PTHR24321:SF8">
    <property type="entry name" value="ESTRADIOL 17-BETA-DEHYDROGENASE 8-RELATED"/>
    <property type="match status" value="1"/>
</dbReference>
<dbReference type="InterPro" id="IPR002347">
    <property type="entry name" value="SDR_fam"/>
</dbReference>
<evidence type="ECO:0000313" key="4">
    <source>
        <dbReference type="Proteomes" id="UP000053690"/>
    </source>
</evidence>
<dbReference type="AlphaFoldDB" id="A0A0X3TJA8"/>
<proteinExistence type="inferred from homology"/>
<dbReference type="InterPro" id="IPR036291">
    <property type="entry name" value="NAD(P)-bd_dom_sf"/>
</dbReference>
<evidence type="ECO:0000256" key="1">
    <source>
        <dbReference type="ARBA" id="ARBA00006484"/>
    </source>
</evidence>
<dbReference type="PANTHER" id="PTHR24321">
    <property type="entry name" value="DEHYDROGENASES, SHORT CHAIN"/>
    <property type="match status" value="1"/>
</dbReference>
<dbReference type="EMBL" id="LQBP01000019">
    <property type="protein sequence ID" value="KUJ73290.1"/>
    <property type="molecule type" value="Genomic_DNA"/>
</dbReference>
<keyword evidence="2" id="KW-0560">Oxidoreductase</keyword>
<keyword evidence="4" id="KW-1185">Reference proteome</keyword>
<dbReference type="PRINTS" id="PR00081">
    <property type="entry name" value="GDHRDH"/>
</dbReference>
<dbReference type="SUPFAM" id="SSF51735">
    <property type="entry name" value="NAD(P)-binding Rossmann-fold domains"/>
    <property type="match status" value="1"/>
</dbReference>
<protein>
    <recommendedName>
        <fullName evidence="5">Short-chain dehydrogenase</fullName>
    </recommendedName>
</protein>
<dbReference type="OrthoDB" id="517007at2"/>
<dbReference type="Proteomes" id="UP000053690">
    <property type="component" value="Unassembled WGS sequence"/>
</dbReference>
<reference evidence="4" key="1">
    <citation type="submission" date="2015-12" db="EMBL/GenBank/DDBJ databases">
        <authorList>
            <person name="Zhang G."/>
            <person name="Stingl U."/>
        </authorList>
    </citation>
    <scope>NUCLEOTIDE SEQUENCE [LARGE SCALE GENOMIC DNA]</scope>
    <source>
        <strain evidence="4">ZGT108</strain>
    </source>
</reference>
<name>A0A0X3TJA8_9RHOB</name>